<comment type="caution">
    <text evidence="1">The sequence shown here is derived from an EMBL/GenBank/DDBJ whole genome shotgun (WGS) entry which is preliminary data.</text>
</comment>
<gene>
    <name evidence="1" type="ORF">Ciccas_014459</name>
</gene>
<organism evidence="1 2">
    <name type="scientific">Cichlidogyrus casuarinus</name>
    <dbReference type="NCBI Taxonomy" id="1844966"/>
    <lineage>
        <taxon>Eukaryota</taxon>
        <taxon>Metazoa</taxon>
        <taxon>Spiralia</taxon>
        <taxon>Lophotrochozoa</taxon>
        <taxon>Platyhelminthes</taxon>
        <taxon>Monogenea</taxon>
        <taxon>Monopisthocotylea</taxon>
        <taxon>Dactylogyridea</taxon>
        <taxon>Ancyrocephalidae</taxon>
        <taxon>Cichlidogyrus</taxon>
    </lineage>
</organism>
<dbReference type="AlphaFoldDB" id="A0ABD2PMU1"/>
<dbReference type="Proteomes" id="UP001626550">
    <property type="component" value="Unassembled WGS sequence"/>
</dbReference>
<evidence type="ECO:0000313" key="2">
    <source>
        <dbReference type="Proteomes" id="UP001626550"/>
    </source>
</evidence>
<dbReference type="EMBL" id="JBJKFK010008580">
    <property type="protein sequence ID" value="KAL3307041.1"/>
    <property type="molecule type" value="Genomic_DNA"/>
</dbReference>
<sequence length="180" mass="19645">MIGETFSALGLQLPAGYKELDERSLDIGKVVACLRSLYLRVWEQGETQCRKARNNYMNGDSFVFSNSVTTCTGKASHSSQVPHSSGCAGGVFRNRRPSGNANSASKAPVDMPGPVMAAGAQLERGLTPLKLPDGRLLDPPVLIDLALNWLLNTFDRQVHFGANNWCFFAANEVAKWRSFP</sequence>
<proteinExistence type="predicted"/>
<evidence type="ECO:0000313" key="1">
    <source>
        <dbReference type="EMBL" id="KAL3307041.1"/>
    </source>
</evidence>
<name>A0ABD2PMU1_9PLAT</name>
<protein>
    <submittedName>
        <fullName evidence="1">Uncharacterized protein</fullName>
    </submittedName>
</protein>
<keyword evidence="2" id="KW-1185">Reference proteome</keyword>
<reference evidence="1 2" key="1">
    <citation type="submission" date="2024-11" db="EMBL/GenBank/DDBJ databases">
        <title>Adaptive evolution of stress response genes in parasites aligns with host niche diversity.</title>
        <authorList>
            <person name="Hahn C."/>
            <person name="Resl P."/>
        </authorList>
    </citation>
    <scope>NUCLEOTIDE SEQUENCE [LARGE SCALE GENOMIC DNA]</scope>
    <source>
        <strain evidence="1">EGGRZ-B1_66</strain>
        <tissue evidence="1">Body</tissue>
    </source>
</reference>
<accession>A0ABD2PMU1</accession>